<gene>
    <name evidence="1" type="ORF">C1850_07105</name>
</gene>
<dbReference type="AlphaFoldDB" id="A0A369P824"/>
<reference evidence="1 2" key="1">
    <citation type="journal article" date="2018" name="Elife">
        <title>Discovery and characterization of a prevalent human gut bacterial enzyme sufficient for the inactivation of a family of plant toxins.</title>
        <authorList>
            <person name="Koppel N."/>
            <person name="Bisanz J.E."/>
            <person name="Pandelia M.E."/>
            <person name="Turnbaugh P.J."/>
            <person name="Balskus E.P."/>
        </authorList>
    </citation>
    <scope>NUCLEOTIDE SEQUENCE [LARGE SCALE GENOMIC DNA]</scope>
    <source>
        <strain evidence="1 2">OB21 GAM 11</strain>
    </source>
</reference>
<sequence>MFDNPFTPLFGGRPGFFFGREGILRRFDRAMSDYGSDDRALFITGSRGYGKAALLEQLSMRARAQGRKVIDVGSDNPIGGIMRHLVPFDEATKTIDPEVEISVMGTGGSLRAGSSSKTVRYERDDFEYVFLNACLEDGFKLLVTIDEIQKVSLDGVSLISEAFQMASRKGCDAMIAIAGLPYAYEPIIQKNGCAFLRRASYEQLGPLSADEVREALEESFGSIKGTSLEKDALELLLRESKGHPYIMQLQGYYLIDNINEKVQKRSYRIEVKDVECAMPAVRKAYDSRALEPLVAAMSRSEVEYLHAMAGLLGEERTAETGAIAQKMGKSQKQLSTVRANLVDNGIVGAPGRGKLAFIIPYLADYILRTEGDANSVVASALEWGM</sequence>
<dbReference type="Gene3D" id="3.40.50.300">
    <property type="entry name" value="P-loop containing nucleotide triphosphate hydrolases"/>
    <property type="match status" value="1"/>
</dbReference>
<dbReference type="PANTHER" id="PTHR34301">
    <property type="entry name" value="DNA-BINDING PROTEIN-RELATED"/>
    <property type="match status" value="1"/>
</dbReference>
<proteinExistence type="predicted"/>
<accession>A0A369P824</accession>
<dbReference type="PANTHER" id="PTHR34301:SF8">
    <property type="entry name" value="ATPASE DOMAIN-CONTAINING PROTEIN"/>
    <property type="match status" value="1"/>
</dbReference>
<dbReference type="Proteomes" id="UP000253805">
    <property type="component" value="Unassembled WGS sequence"/>
</dbReference>
<name>A0A369P824_9ACTN</name>
<comment type="caution">
    <text evidence="1">The sequence shown here is derived from an EMBL/GenBank/DDBJ whole genome shotgun (WGS) entry which is preliminary data.</text>
</comment>
<organism evidence="1 2">
    <name type="scientific">Adlercreutzia equolifaciens subsp. celatus</name>
    <dbReference type="NCBI Taxonomy" id="394340"/>
    <lineage>
        <taxon>Bacteria</taxon>
        <taxon>Bacillati</taxon>
        <taxon>Actinomycetota</taxon>
        <taxon>Coriobacteriia</taxon>
        <taxon>Eggerthellales</taxon>
        <taxon>Eggerthellaceae</taxon>
        <taxon>Adlercreutzia</taxon>
    </lineage>
</organism>
<evidence type="ECO:0000313" key="2">
    <source>
        <dbReference type="Proteomes" id="UP000253805"/>
    </source>
</evidence>
<protein>
    <submittedName>
        <fullName evidence="1">Uncharacterized protein</fullName>
    </submittedName>
</protein>
<dbReference type="RefSeq" id="WP_114539267.1">
    <property type="nucleotide sequence ID" value="NZ_DBFWAD010000046.1"/>
</dbReference>
<dbReference type="InterPro" id="IPR027417">
    <property type="entry name" value="P-loop_NTPase"/>
</dbReference>
<evidence type="ECO:0000313" key="1">
    <source>
        <dbReference type="EMBL" id="RDC43980.1"/>
    </source>
</evidence>
<dbReference type="EMBL" id="PPUT01000016">
    <property type="protein sequence ID" value="RDC43980.1"/>
    <property type="molecule type" value="Genomic_DNA"/>
</dbReference>
<dbReference type="SUPFAM" id="SSF52540">
    <property type="entry name" value="P-loop containing nucleoside triphosphate hydrolases"/>
    <property type="match status" value="1"/>
</dbReference>